<dbReference type="GeneID" id="125384873"/>
<dbReference type="GO" id="GO:0006508">
    <property type="term" value="P:proteolysis"/>
    <property type="evidence" value="ECO:0007669"/>
    <property type="project" value="InterPro"/>
</dbReference>
<proteinExistence type="predicted"/>
<name>A0A9C6VY89_BOMTE</name>
<dbReference type="AlphaFoldDB" id="A0A9C6VY89"/>
<dbReference type="SUPFAM" id="SSF55486">
    <property type="entry name" value="Metalloproteases ('zincins'), catalytic domain"/>
    <property type="match status" value="1"/>
</dbReference>
<feature type="domain" description="Peptidase M12B" evidence="1">
    <location>
        <begin position="8"/>
        <end position="106"/>
    </location>
</feature>
<sequence>MDPSLESNMILVIVRMILYAEKRDVMVRRGDARRSLENVNKWNRKMLSSKDVNHDVAVWLTRLDIGGPSGYAPVSGVCYPARSCALNRDEGLTSAFIIAHEVAHMLFANERESSRERKIAYKYLSTSNFQRS</sequence>
<organism evidence="2 3">
    <name type="scientific">Bombus terrestris</name>
    <name type="common">Buff-tailed bumblebee</name>
    <name type="synonym">Apis terrestris</name>
    <dbReference type="NCBI Taxonomy" id="30195"/>
    <lineage>
        <taxon>Eukaryota</taxon>
        <taxon>Metazoa</taxon>
        <taxon>Ecdysozoa</taxon>
        <taxon>Arthropoda</taxon>
        <taxon>Hexapoda</taxon>
        <taxon>Insecta</taxon>
        <taxon>Pterygota</taxon>
        <taxon>Neoptera</taxon>
        <taxon>Endopterygota</taxon>
        <taxon>Hymenoptera</taxon>
        <taxon>Apocrita</taxon>
        <taxon>Aculeata</taxon>
        <taxon>Apoidea</taxon>
        <taxon>Anthophila</taxon>
        <taxon>Apidae</taxon>
        <taxon>Bombus</taxon>
        <taxon>Bombus</taxon>
    </lineage>
</organism>
<gene>
    <name evidence="3" type="primary">LOC125384873</name>
</gene>
<dbReference type="GO" id="GO:0004222">
    <property type="term" value="F:metalloendopeptidase activity"/>
    <property type="evidence" value="ECO:0007669"/>
    <property type="project" value="InterPro"/>
</dbReference>
<evidence type="ECO:0000313" key="2">
    <source>
        <dbReference type="Proteomes" id="UP000835206"/>
    </source>
</evidence>
<dbReference type="InterPro" id="IPR001590">
    <property type="entry name" value="Peptidase_M12B"/>
</dbReference>
<keyword evidence="2" id="KW-1185">Reference proteome</keyword>
<accession>A0A9C6VY89</accession>
<dbReference type="InterPro" id="IPR050439">
    <property type="entry name" value="ADAMTS_ADAMTS-like"/>
</dbReference>
<dbReference type="Pfam" id="PF01421">
    <property type="entry name" value="Reprolysin"/>
    <property type="match status" value="1"/>
</dbReference>
<dbReference type="PANTHER" id="PTHR13723:SF304">
    <property type="entry name" value="A DISINTEGRIN AND METALLOPROTEINASE WITH THROMBOSPONDIN MOTIFS 2-LIKE PROTEIN"/>
    <property type="match status" value="1"/>
</dbReference>
<evidence type="ECO:0000259" key="1">
    <source>
        <dbReference type="Pfam" id="PF01421"/>
    </source>
</evidence>
<protein>
    <submittedName>
        <fullName evidence="3">A disintegrin and metalloproteinase with thrombospondin motifs 3-like isoform X2</fullName>
    </submittedName>
</protein>
<dbReference type="Proteomes" id="UP000835206">
    <property type="component" value="Chromosome 4"/>
</dbReference>
<reference evidence="3" key="1">
    <citation type="submission" date="2025-08" db="UniProtKB">
        <authorList>
            <consortium name="RefSeq"/>
        </authorList>
    </citation>
    <scope>IDENTIFICATION</scope>
</reference>
<dbReference type="PANTHER" id="PTHR13723">
    <property type="entry name" value="ADAMTS A DISINTEGRIN AND METALLOPROTEASE WITH THROMBOSPONDIN MOTIFS PROTEASE"/>
    <property type="match status" value="1"/>
</dbReference>
<dbReference type="Gene3D" id="3.40.390.10">
    <property type="entry name" value="Collagenase (Catalytic Domain)"/>
    <property type="match status" value="1"/>
</dbReference>
<dbReference type="GO" id="GO:0031012">
    <property type="term" value="C:extracellular matrix"/>
    <property type="evidence" value="ECO:0007669"/>
    <property type="project" value="TreeGrafter"/>
</dbReference>
<evidence type="ECO:0000313" key="3">
    <source>
        <dbReference type="RefSeq" id="XP_048260924.1"/>
    </source>
</evidence>
<dbReference type="InterPro" id="IPR024079">
    <property type="entry name" value="MetalloPept_cat_dom_sf"/>
</dbReference>
<dbReference type="RefSeq" id="XP_048260924.1">
    <property type="nucleotide sequence ID" value="XM_048404967.1"/>
</dbReference>
<dbReference type="GO" id="GO:0030198">
    <property type="term" value="P:extracellular matrix organization"/>
    <property type="evidence" value="ECO:0007669"/>
    <property type="project" value="TreeGrafter"/>
</dbReference>